<proteinExistence type="inferred from homology"/>
<dbReference type="InParanoid" id="G1P5G8"/>
<keyword evidence="10" id="KW-0325">Glycoprotein</keyword>
<evidence type="ECO:0000256" key="5">
    <source>
        <dbReference type="ARBA" id="ARBA00022737"/>
    </source>
</evidence>
<dbReference type="Gene3D" id="2.60.40.10">
    <property type="entry name" value="Immunoglobulins"/>
    <property type="match status" value="7"/>
</dbReference>
<evidence type="ECO:0000313" key="18">
    <source>
        <dbReference type="Ensembl" id="ENSMLUP00000005256.2"/>
    </source>
</evidence>
<organism evidence="18 19">
    <name type="scientific">Myotis lucifugus</name>
    <name type="common">Little brown bat</name>
    <dbReference type="NCBI Taxonomy" id="59463"/>
    <lineage>
        <taxon>Eukaryota</taxon>
        <taxon>Metazoa</taxon>
        <taxon>Chordata</taxon>
        <taxon>Craniata</taxon>
        <taxon>Vertebrata</taxon>
        <taxon>Euteleostomi</taxon>
        <taxon>Mammalia</taxon>
        <taxon>Eutheria</taxon>
        <taxon>Laurasiatheria</taxon>
        <taxon>Chiroptera</taxon>
        <taxon>Yangochiroptera</taxon>
        <taxon>Vespertilionidae</taxon>
        <taxon>Myotis</taxon>
    </lineage>
</organism>
<evidence type="ECO:0000256" key="3">
    <source>
        <dbReference type="ARBA" id="ARBA00022692"/>
    </source>
</evidence>
<evidence type="ECO:0000256" key="7">
    <source>
        <dbReference type="ARBA" id="ARBA00023136"/>
    </source>
</evidence>
<reference evidence="18 19" key="1">
    <citation type="journal article" date="2011" name="Nature">
        <title>A high-resolution map of human evolutionary constraint using 29 mammals.</title>
        <authorList>
            <person name="Lindblad-Toh K."/>
            <person name="Garber M."/>
            <person name="Zuk O."/>
            <person name="Lin M.F."/>
            <person name="Parker B.J."/>
            <person name="Washietl S."/>
            <person name="Kheradpour P."/>
            <person name="Ernst J."/>
            <person name="Jordan G."/>
            <person name="Mauceli E."/>
            <person name="Ward L.D."/>
            <person name="Lowe C.B."/>
            <person name="Holloway A.K."/>
            <person name="Clamp M."/>
            <person name="Gnerre S."/>
            <person name="Alfoldi J."/>
            <person name="Beal K."/>
            <person name="Chang J."/>
            <person name="Clawson H."/>
            <person name="Cuff J."/>
            <person name="Di Palma F."/>
            <person name="Fitzgerald S."/>
            <person name="Flicek P."/>
            <person name="Guttman M."/>
            <person name="Hubisz M.J."/>
            <person name="Jaffe D.B."/>
            <person name="Jungreis I."/>
            <person name="Kent W.J."/>
            <person name="Kostka D."/>
            <person name="Lara M."/>
            <person name="Martins A.L."/>
            <person name="Massingham T."/>
            <person name="Moltke I."/>
            <person name="Raney B.J."/>
            <person name="Rasmussen M.D."/>
            <person name="Robinson J."/>
            <person name="Stark A."/>
            <person name="Vilella A.J."/>
            <person name="Wen J."/>
            <person name="Xie X."/>
            <person name="Zody M.C."/>
            <person name="Baldwin J."/>
            <person name="Bloom T."/>
            <person name="Chin C.W."/>
            <person name="Heiman D."/>
            <person name="Nicol R."/>
            <person name="Nusbaum C."/>
            <person name="Young S."/>
            <person name="Wilkinson J."/>
            <person name="Worley K.C."/>
            <person name="Kovar C.L."/>
            <person name="Muzny D.M."/>
            <person name="Gibbs R.A."/>
            <person name="Cree A."/>
            <person name="Dihn H.H."/>
            <person name="Fowler G."/>
            <person name="Jhangiani S."/>
            <person name="Joshi V."/>
            <person name="Lee S."/>
            <person name="Lewis L.R."/>
            <person name="Nazareth L.V."/>
            <person name="Okwuonu G."/>
            <person name="Santibanez J."/>
            <person name="Warren W.C."/>
            <person name="Mardis E.R."/>
            <person name="Weinstock G.M."/>
            <person name="Wilson R.K."/>
            <person name="Delehaunty K."/>
            <person name="Dooling D."/>
            <person name="Fronik C."/>
            <person name="Fulton L."/>
            <person name="Fulton B."/>
            <person name="Graves T."/>
            <person name="Minx P."/>
            <person name="Sodergren E."/>
            <person name="Birney E."/>
            <person name="Margulies E.H."/>
            <person name="Herrero J."/>
            <person name="Green E.D."/>
            <person name="Haussler D."/>
            <person name="Siepel A."/>
            <person name="Goldman N."/>
            <person name="Pollard K.S."/>
            <person name="Pedersen J.S."/>
            <person name="Lander E.S."/>
            <person name="Kellis M."/>
        </authorList>
    </citation>
    <scope>NUCLEOTIDE SEQUENCE [LARGE SCALE GENOMIC DNA]</scope>
</reference>
<dbReference type="PANTHER" id="PTHR48423:SF1">
    <property type="entry name" value="INTERLEUKIN-27 RECEPTOR SUBUNIT ALPHA"/>
    <property type="match status" value="1"/>
</dbReference>
<keyword evidence="6 15" id="KW-1133">Transmembrane helix</keyword>
<dbReference type="GO" id="GO:0016324">
    <property type="term" value="C:apical plasma membrane"/>
    <property type="evidence" value="ECO:0007669"/>
    <property type="project" value="Ensembl"/>
</dbReference>
<dbReference type="GeneTree" id="ENSGT00940000160851"/>
<dbReference type="STRING" id="59463.ENSMLUP00000005256"/>
<evidence type="ECO:0000256" key="11">
    <source>
        <dbReference type="ARBA" id="ARBA00064786"/>
    </source>
</evidence>
<evidence type="ECO:0000256" key="14">
    <source>
        <dbReference type="SAM" id="MobiDB-lite"/>
    </source>
</evidence>
<evidence type="ECO:0000256" key="15">
    <source>
        <dbReference type="SAM" id="Phobius"/>
    </source>
</evidence>
<dbReference type="InterPro" id="IPR003529">
    <property type="entry name" value="Hematopoietin_rcpt_Gp130_CS"/>
</dbReference>
<reference evidence="18" key="3">
    <citation type="submission" date="2025-09" db="UniProtKB">
        <authorList>
            <consortium name="Ensembl"/>
        </authorList>
    </citation>
    <scope>IDENTIFICATION</scope>
</reference>
<dbReference type="GO" id="GO:0004924">
    <property type="term" value="F:oncostatin-M receptor activity"/>
    <property type="evidence" value="ECO:0007669"/>
    <property type="project" value="Ensembl"/>
</dbReference>
<evidence type="ECO:0000256" key="4">
    <source>
        <dbReference type="ARBA" id="ARBA00022729"/>
    </source>
</evidence>
<dbReference type="EMBL" id="AAPE02020472">
    <property type="status" value="NOT_ANNOTATED_CDS"/>
    <property type="molecule type" value="Genomic_DNA"/>
</dbReference>
<dbReference type="FunFam" id="2.60.40.10:FF:001286">
    <property type="entry name" value="Oncostatin-M-specific receptor subunit beta"/>
    <property type="match status" value="1"/>
</dbReference>
<dbReference type="OMA" id="GKMMQYN"/>
<keyword evidence="7 15" id="KW-0472">Membrane</keyword>
<reference evidence="18" key="2">
    <citation type="submission" date="2025-08" db="UniProtKB">
        <authorList>
            <consortium name="Ensembl"/>
        </authorList>
    </citation>
    <scope>IDENTIFICATION</scope>
</reference>
<dbReference type="PROSITE" id="PS50853">
    <property type="entry name" value="FN3"/>
    <property type="match status" value="4"/>
</dbReference>
<evidence type="ECO:0000313" key="19">
    <source>
        <dbReference type="Proteomes" id="UP000001074"/>
    </source>
</evidence>
<sequence>MAPMAVFQATFLLALLPLSTYQSEVLSEPLSLNVSINSTQQSLHLKWSVHNLTHPELKMAFQIEISRINKSNVIWVENYSTTVQQNQTLQWTWESELPLECATHFVRIRGKEDDAWASQQRIWSSWSAWVEVDALSVFGQGPPLVLPVDKLVEEGSNVTFCYVSSRKQSKVSCFWENNPILREQLDTHVSVFTLTNVPFIRIWGSNLYCKDMDITPGTVLFVSKVLEEPKGFSCETRDFRTLNCTWDPGSDTDLPKYRSQRYALFESFSGKKKFCKHKTWCTWQVAQDSQETYNFTLMAENYFRKRSVNLLFNLAHRAVHPMTPFNVLFESVSTTNATMTWKVHSLGNFSTFLCQVELHGEGRAIQQHNASSQVDGQYFFSGLAPATEYAARVRCAARHFWKWSEWAGQNFSTLQAAPSKAPDVWRSVRSTLGSCNVTLFWKPLSKSQAHGEVLFYSVATEKLDRPSSSKVFSIPAPANGTELSLDGCSHQIRVTASNGAGVSPASVMVIAGDPGNQTAEVKEERVQGTGDGVSMSWKPPPGDVIGYVVDWCDGPRESSCDLQWENLGPNATSTVIRSDAFRPGVRYNFRIYGISPERTAYLLERKTGYSQELPPANNPRVDIINLTLHSFTLSWKDYATESQPGFIQGYRVYLRSKAEQCPPGFTKAVLPDNSVCCKHDIDNPEQKTFVVENLRPESFYEFLVTPHTRAGEGPAHPFSKVTTRDQHAHALIRIILPMVFLLLLLTVLCYVKSQWMKETCYPDIPDPYKSSVLSLLKPKERPPDNHECHDCIPDKLEVVNKPEGIKAQFPGARKSLAETDRTKHDYIYLLPTEKSSAGPGPGICFENLTYNQAAPDAGSCGPVPAPHRAPPGLGGLLTAPGNLLTSLEPSYMNSPGETPAGETTLNYVSQVASPPSGPKDSPPTDPLELAPRSEYRMQMAVPPGLASPSPNEKSSLSSMSLLDPGEH</sequence>
<dbReference type="InterPro" id="IPR048497">
    <property type="entry name" value="LIF-R-like_Ig-like"/>
</dbReference>
<feature type="transmembrane region" description="Helical" evidence="15">
    <location>
        <begin position="730"/>
        <end position="751"/>
    </location>
</feature>
<dbReference type="GO" id="GO:0019838">
    <property type="term" value="F:growth factor binding"/>
    <property type="evidence" value="ECO:0007669"/>
    <property type="project" value="Ensembl"/>
</dbReference>
<comment type="similarity">
    <text evidence="2">Belongs to the type I cytokine receptor family. Type 2 subfamily.</text>
</comment>
<evidence type="ECO:0000256" key="10">
    <source>
        <dbReference type="ARBA" id="ARBA00023180"/>
    </source>
</evidence>
<dbReference type="Pfam" id="PF25552">
    <property type="entry name" value="LIFR_D4"/>
    <property type="match status" value="1"/>
</dbReference>
<dbReference type="Pfam" id="PF17971">
    <property type="entry name" value="LIFR_D2"/>
    <property type="match status" value="1"/>
</dbReference>
<keyword evidence="3 15" id="KW-0812">Transmembrane</keyword>
<dbReference type="InterPro" id="IPR013783">
    <property type="entry name" value="Ig-like_fold"/>
</dbReference>
<dbReference type="SUPFAM" id="SSF49265">
    <property type="entry name" value="Fibronectin type III"/>
    <property type="match status" value="3"/>
</dbReference>
<dbReference type="GO" id="GO:0005900">
    <property type="term" value="C:oncostatin-M receptor complex"/>
    <property type="evidence" value="ECO:0007669"/>
    <property type="project" value="Ensembl"/>
</dbReference>
<feature type="domain" description="Fibronectin type-III" evidence="17">
    <location>
        <begin position="323"/>
        <end position="416"/>
    </location>
</feature>
<keyword evidence="9" id="KW-0675">Receptor</keyword>
<dbReference type="InterPro" id="IPR036116">
    <property type="entry name" value="FN3_sf"/>
</dbReference>
<feature type="domain" description="Fibronectin type-III" evidence="17">
    <location>
        <begin position="615"/>
        <end position="726"/>
    </location>
</feature>
<dbReference type="AlphaFoldDB" id="G1P5G8"/>
<keyword evidence="8" id="KW-1015">Disulfide bond</keyword>
<dbReference type="PANTHER" id="PTHR48423">
    <property type="entry name" value="INTERLEUKIN-27 RECEPTOR SUBUNIT ALPHA"/>
    <property type="match status" value="1"/>
</dbReference>
<comment type="subcellular location">
    <subcellularLocation>
        <location evidence="1">Membrane</location>
        <topology evidence="1">Single-pass type I membrane protein</topology>
    </subcellularLocation>
</comment>
<keyword evidence="4 16" id="KW-0732">Signal</keyword>
<gene>
    <name evidence="18" type="primary">OSMR</name>
</gene>
<protein>
    <recommendedName>
        <fullName evidence="12">Oncostatin-M-specific receptor subunit beta</fullName>
    </recommendedName>
    <alternativeName>
        <fullName evidence="13">Interleukin-31 receptor subunit beta</fullName>
    </alternativeName>
</protein>
<dbReference type="FunFam" id="2.60.40.10:FF:001289">
    <property type="entry name" value="Oncostatin-M-specific receptor subunit beta"/>
    <property type="match status" value="1"/>
</dbReference>
<evidence type="ECO:0000256" key="9">
    <source>
        <dbReference type="ARBA" id="ARBA00023170"/>
    </source>
</evidence>
<evidence type="ECO:0000259" key="17">
    <source>
        <dbReference type="PROSITE" id="PS50853"/>
    </source>
</evidence>
<dbReference type="eggNOG" id="ENOG502QWRV">
    <property type="taxonomic scope" value="Eukaryota"/>
</dbReference>
<dbReference type="FunFam" id="2.60.40.10:FF:000738">
    <property type="entry name" value="Leukemia inhibitory factor receptor"/>
    <property type="match status" value="1"/>
</dbReference>
<evidence type="ECO:0000256" key="12">
    <source>
        <dbReference type="ARBA" id="ARBA00071726"/>
    </source>
</evidence>
<dbReference type="FunFam" id="2.60.40.10:FF:000607">
    <property type="entry name" value="Leukemia inhibitory factor receptor"/>
    <property type="match status" value="1"/>
</dbReference>
<dbReference type="Pfam" id="PF21177">
    <property type="entry name" value="LIF-R_Ig-like"/>
    <property type="match status" value="1"/>
</dbReference>
<dbReference type="PROSITE" id="PS01353">
    <property type="entry name" value="HEMATOPO_REC_L_F2"/>
    <property type="match status" value="1"/>
</dbReference>
<feature type="region of interest" description="Disordered" evidence="14">
    <location>
        <begin position="909"/>
        <end position="967"/>
    </location>
</feature>
<dbReference type="FunFam" id="2.60.40.10:FF:000578">
    <property type="entry name" value="Leukemia inhibitory factor receptor"/>
    <property type="match status" value="1"/>
</dbReference>
<dbReference type="EMBL" id="AAPE02020471">
    <property type="status" value="NOT_ANNOTATED_CDS"/>
    <property type="molecule type" value="Genomic_DNA"/>
</dbReference>
<feature type="chain" id="PRO_5003417368" description="Oncostatin-M-specific receptor subunit beta" evidence="16">
    <location>
        <begin position="28"/>
        <end position="967"/>
    </location>
</feature>
<dbReference type="InterPro" id="IPR040817">
    <property type="entry name" value="LIFR_D2"/>
</dbReference>
<accession>G1P5G8</accession>
<dbReference type="InterPro" id="IPR052672">
    <property type="entry name" value="Type1_Cytokine_Rcpt_Type2"/>
</dbReference>
<feature type="compositionally biased region" description="Low complexity" evidence="14">
    <location>
        <begin position="947"/>
        <end position="967"/>
    </location>
</feature>
<evidence type="ECO:0000256" key="1">
    <source>
        <dbReference type="ARBA" id="ARBA00004479"/>
    </source>
</evidence>
<dbReference type="SMART" id="SM00060">
    <property type="entry name" value="FN3"/>
    <property type="match status" value="4"/>
</dbReference>
<feature type="domain" description="Fibronectin type-III" evidence="17">
    <location>
        <begin position="421"/>
        <end position="516"/>
    </location>
</feature>
<evidence type="ECO:0000256" key="16">
    <source>
        <dbReference type="SAM" id="SignalP"/>
    </source>
</evidence>
<dbReference type="GO" id="GO:0008284">
    <property type="term" value="P:positive regulation of cell population proliferation"/>
    <property type="evidence" value="ECO:0007669"/>
    <property type="project" value="Ensembl"/>
</dbReference>
<dbReference type="Proteomes" id="UP000001074">
    <property type="component" value="Unassembled WGS sequence"/>
</dbReference>
<feature type="domain" description="Fibronectin type-III" evidence="17">
    <location>
        <begin position="517"/>
        <end position="613"/>
    </location>
</feature>
<dbReference type="Pfam" id="PF00041">
    <property type="entry name" value="fn3"/>
    <property type="match status" value="2"/>
</dbReference>
<keyword evidence="5" id="KW-0677">Repeat</keyword>
<dbReference type="FunFam" id="2.60.40.10:FF:001148">
    <property type="entry name" value="oncostatin-M-specific receptor subunit beta"/>
    <property type="match status" value="1"/>
</dbReference>
<dbReference type="InterPro" id="IPR003961">
    <property type="entry name" value="FN3_dom"/>
</dbReference>
<evidence type="ECO:0000256" key="2">
    <source>
        <dbReference type="ARBA" id="ARBA00008921"/>
    </source>
</evidence>
<feature type="signal peptide" evidence="16">
    <location>
        <begin position="1"/>
        <end position="27"/>
    </location>
</feature>
<feature type="compositionally biased region" description="Pro residues" evidence="14">
    <location>
        <begin position="915"/>
        <end position="925"/>
    </location>
</feature>
<dbReference type="CDD" id="cd00063">
    <property type="entry name" value="FN3"/>
    <property type="match status" value="3"/>
</dbReference>
<evidence type="ECO:0000256" key="6">
    <source>
        <dbReference type="ARBA" id="ARBA00022989"/>
    </source>
</evidence>
<evidence type="ECO:0000256" key="8">
    <source>
        <dbReference type="ARBA" id="ARBA00023157"/>
    </source>
</evidence>
<dbReference type="HOGENOM" id="CLU_012673_0_0_1"/>
<name>G1P5G8_MYOLU</name>
<evidence type="ECO:0000256" key="13">
    <source>
        <dbReference type="ARBA" id="ARBA00079310"/>
    </source>
</evidence>
<keyword evidence="19" id="KW-1185">Reference proteome</keyword>
<dbReference type="FunFam" id="2.60.40.10:FF:000657">
    <property type="entry name" value="Leukemia inhibitory factor receptor"/>
    <property type="match status" value="1"/>
</dbReference>
<comment type="subunit">
    <text evidence="11">Heterodimer composed of OSMR and IL6ST (type II OSM receptor). Heterodimer with IL31RA to form the IL31 receptor.</text>
</comment>
<dbReference type="Ensembl" id="ENSMLUT00000005751.2">
    <property type="protein sequence ID" value="ENSMLUP00000005256.2"/>
    <property type="gene ID" value="ENSMLUG00000005743.2"/>
</dbReference>